<evidence type="ECO:0000256" key="1">
    <source>
        <dbReference type="SAM" id="MobiDB-lite"/>
    </source>
</evidence>
<dbReference type="PROSITE" id="PS50943">
    <property type="entry name" value="HTH_CROC1"/>
    <property type="match status" value="1"/>
</dbReference>
<dbReference type="PANTHER" id="PTHR34475:SF1">
    <property type="entry name" value="CYTOSKELETON PROTEIN RODZ"/>
    <property type="match status" value="1"/>
</dbReference>
<reference evidence="4 5" key="1">
    <citation type="journal article" date="2017" name="Syst. Appl. Microbiol.">
        <title>Pseudomonas caspiana sp. nov., a citrus pathogen in the Pseudomonas syringae phylogenetic group.</title>
        <authorList>
            <person name="Busquets A."/>
            <person name="Gomila M."/>
            <person name="Beiki F."/>
            <person name="Mulet M."/>
            <person name="Rahimian H."/>
            <person name="Garcia-Valdes E."/>
            <person name="Lalucat J."/>
        </authorList>
    </citation>
    <scope>NUCLEOTIDE SEQUENCE [LARGE SCALE GENOMIC DNA]</scope>
    <source>
        <strain evidence="4 5">FBF102</strain>
    </source>
</reference>
<dbReference type="InterPro" id="IPR001387">
    <property type="entry name" value="Cro/C1-type_HTH"/>
</dbReference>
<dbReference type="RefSeq" id="WP_087264562.1">
    <property type="nucleotide sequence ID" value="NZ_JBJGBV010000005.1"/>
</dbReference>
<keyword evidence="2" id="KW-0812">Transmembrane</keyword>
<evidence type="ECO:0000313" key="5">
    <source>
        <dbReference type="Proteomes" id="UP000195440"/>
    </source>
</evidence>
<comment type="caution">
    <text evidence="4">The sequence shown here is derived from an EMBL/GenBank/DDBJ whole genome shotgun (WGS) entry which is preliminary data.</text>
</comment>
<dbReference type="Pfam" id="PF13464">
    <property type="entry name" value="RodZ_C"/>
    <property type="match status" value="1"/>
</dbReference>
<protein>
    <submittedName>
        <fullName evidence="4">Cro/Cl family transcriptional regulator</fullName>
    </submittedName>
</protein>
<dbReference type="EMBL" id="LOHF01000002">
    <property type="protein sequence ID" value="OUM75124.1"/>
    <property type="molecule type" value="Genomic_DNA"/>
</dbReference>
<dbReference type="SMART" id="SM00530">
    <property type="entry name" value="HTH_XRE"/>
    <property type="match status" value="1"/>
</dbReference>
<feature type="region of interest" description="Disordered" evidence="1">
    <location>
        <begin position="184"/>
        <end position="232"/>
    </location>
</feature>
<dbReference type="Pfam" id="PF13413">
    <property type="entry name" value="HTH_25"/>
    <property type="match status" value="1"/>
</dbReference>
<dbReference type="InterPro" id="IPR050400">
    <property type="entry name" value="Bact_Cytoskel_RodZ"/>
</dbReference>
<dbReference type="Gene3D" id="1.10.260.40">
    <property type="entry name" value="lambda repressor-like DNA-binding domains"/>
    <property type="match status" value="1"/>
</dbReference>
<organism evidence="4 5">
    <name type="scientific">Pseudomonas caspiana</name>
    <dbReference type="NCBI Taxonomy" id="1451454"/>
    <lineage>
        <taxon>Bacteria</taxon>
        <taxon>Pseudomonadati</taxon>
        <taxon>Pseudomonadota</taxon>
        <taxon>Gammaproteobacteria</taxon>
        <taxon>Pseudomonadales</taxon>
        <taxon>Pseudomonadaceae</taxon>
        <taxon>Pseudomonas</taxon>
    </lineage>
</organism>
<feature type="domain" description="HTH cro/C1-type" evidence="3">
    <location>
        <begin position="20"/>
        <end position="52"/>
    </location>
</feature>
<keyword evidence="2" id="KW-1133">Transmembrane helix</keyword>
<proteinExistence type="predicted"/>
<dbReference type="SUPFAM" id="SSF47413">
    <property type="entry name" value="lambda repressor-like DNA-binding domains"/>
    <property type="match status" value="1"/>
</dbReference>
<keyword evidence="5" id="KW-1185">Reference proteome</keyword>
<dbReference type="OrthoDB" id="9790252at2"/>
<evidence type="ECO:0000256" key="2">
    <source>
        <dbReference type="SAM" id="Phobius"/>
    </source>
</evidence>
<sequence length="331" mass="34270">MKAVHPEVVAATRVNPGETLRQARESKNWSLPDVALRLNLTVTSLSNLEAGQFDKLPGHTFARGYVRAYAKVLELDQAALVTQFDQYTGTDSAGSSVHALGRIEEPVRLSHNILRIVSLLLLIVLVGGGFFWWQDQTSLRGKDSGLSLEHVEVESADGTTQIHPLDEPEDQAVVEAQTTDSAPLALNPATPAASTPAQAPVQAPAAPSSTTPPASSTATAPMNSAPATAPSAPAVAPAQSALATAPEAAVAGAGQVSISFTADCWTQVTDSTGKVLYMGIKHKGDSLDVSGKPPLNVRLGAAAGAQVSYNGMPVDVAPFTSGATARLKLGQ</sequence>
<name>A0A1Y3PE80_9PSED</name>
<dbReference type="InterPro" id="IPR025194">
    <property type="entry name" value="RodZ-like_C"/>
</dbReference>
<dbReference type="InterPro" id="IPR010982">
    <property type="entry name" value="Lambda_DNA-bd_dom_sf"/>
</dbReference>
<evidence type="ECO:0000259" key="3">
    <source>
        <dbReference type="PROSITE" id="PS50943"/>
    </source>
</evidence>
<keyword evidence="2" id="KW-0472">Membrane</keyword>
<gene>
    <name evidence="4" type="ORF">AUC60_02660</name>
</gene>
<dbReference type="GO" id="GO:0003677">
    <property type="term" value="F:DNA binding"/>
    <property type="evidence" value="ECO:0007669"/>
    <property type="project" value="InterPro"/>
</dbReference>
<accession>A0A1Y3PE80</accession>
<dbReference type="AlphaFoldDB" id="A0A1Y3PE80"/>
<feature type="transmembrane region" description="Helical" evidence="2">
    <location>
        <begin position="112"/>
        <end position="133"/>
    </location>
</feature>
<dbReference type="CDD" id="cd00093">
    <property type="entry name" value="HTH_XRE"/>
    <property type="match status" value="1"/>
</dbReference>
<dbReference type="Proteomes" id="UP000195440">
    <property type="component" value="Unassembled WGS sequence"/>
</dbReference>
<evidence type="ECO:0000313" key="4">
    <source>
        <dbReference type="EMBL" id="OUM75124.1"/>
    </source>
</evidence>
<dbReference type="PANTHER" id="PTHR34475">
    <property type="match status" value="1"/>
</dbReference>